<accession>V4KVB6</accession>
<evidence type="ECO:0000259" key="3">
    <source>
        <dbReference type="PROSITE" id="PS51767"/>
    </source>
</evidence>
<dbReference type="PANTHER" id="PTHR47965:SF52">
    <property type="entry name" value="EUKARYOTIC ASPARTYL PROTEASE FAMILY PROTEIN"/>
    <property type="match status" value="1"/>
</dbReference>
<dbReference type="InterPro" id="IPR001461">
    <property type="entry name" value="Aspartic_peptidase_A1"/>
</dbReference>
<evidence type="ECO:0000313" key="4">
    <source>
        <dbReference type="EMBL" id="ESQ41920.1"/>
    </source>
</evidence>
<proteinExistence type="inferred from homology"/>
<dbReference type="PANTHER" id="PTHR47965">
    <property type="entry name" value="ASPARTYL PROTEASE-RELATED"/>
    <property type="match status" value="1"/>
</dbReference>
<dbReference type="OrthoDB" id="1882431at2759"/>
<dbReference type="EMBL" id="KI517464">
    <property type="protein sequence ID" value="ESQ41920.1"/>
    <property type="molecule type" value="Genomic_DNA"/>
</dbReference>
<dbReference type="InterPro" id="IPR021109">
    <property type="entry name" value="Peptidase_aspartic_dom_sf"/>
</dbReference>
<dbReference type="STRING" id="72664.V4KVB6"/>
<dbReference type="PROSITE" id="PS51767">
    <property type="entry name" value="PEPTIDASE_A1"/>
    <property type="match status" value="1"/>
</dbReference>
<feature type="chain" id="PRO_5004722673" description="Peptidase A1 domain-containing protein" evidence="2">
    <location>
        <begin position="24"/>
        <end position="391"/>
    </location>
</feature>
<keyword evidence="5" id="KW-1185">Reference proteome</keyword>
<feature type="domain" description="Peptidase A1" evidence="3">
    <location>
        <begin position="38"/>
        <end position="379"/>
    </location>
</feature>
<keyword evidence="2" id="KW-0732">Signal</keyword>
<dbReference type="AlphaFoldDB" id="V4KVB6"/>
<reference evidence="4 5" key="1">
    <citation type="journal article" date="2013" name="Front. Plant Sci.">
        <title>The Reference Genome of the Halophytic Plant Eutrema salsugineum.</title>
        <authorList>
            <person name="Yang R."/>
            <person name="Jarvis D.E."/>
            <person name="Chen H."/>
            <person name="Beilstein M.A."/>
            <person name="Grimwood J."/>
            <person name="Jenkins J."/>
            <person name="Shu S."/>
            <person name="Prochnik S."/>
            <person name="Xin M."/>
            <person name="Ma C."/>
            <person name="Schmutz J."/>
            <person name="Wing R.A."/>
            <person name="Mitchell-Olds T."/>
            <person name="Schumaker K.S."/>
            <person name="Wang X."/>
        </authorList>
    </citation>
    <scope>NUCLEOTIDE SEQUENCE [LARGE SCALE GENOMIC DNA]</scope>
</reference>
<dbReference type="Pfam" id="PF14541">
    <property type="entry name" value="TAXi_C"/>
    <property type="match status" value="1"/>
</dbReference>
<feature type="signal peptide" evidence="2">
    <location>
        <begin position="1"/>
        <end position="23"/>
    </location>
</feature>
<organism evidence="4 5">
    <name type="scientific">Eutrema salsugineum</name>
    <name type="common">Saltwater cress</name>
    <name type="synonym">Sisymbrium salsugineum</name>
    <dbReference type="NCBI Taxonomy" id="72664"/>
    <lineage>
        <taxon>Eukaryota</taxon>
        <taxon>Viridiplantae</taxon>
        <taxon>Streptophyta</taxon>
        <taxon>Embryophyta</taxon>
        <taxon>Tracheophyta</taxon>
        <taxon>Spermatophyta</taxon>
        <taxon>Magnoliopsida</taxon>
        <taxon>eudicotyledons</taxon>
        <taxon>Gunneridae</taxon>
        <taxon>Pentapetalae</taxon>
        <taxon>rosids</taxon>
        <taxon>malvids</taxon>
        <taxon>Brassicales</taxon>
        <taxon>Brassicaceae</taxon>
        <taxon>Eutremeae</taxon>
        <taxon>Eutrema</taxon>
    </lineage>
</organism>
<gene>
    <name evidence="4" type="ORF">EUTSA_v10013760mg</name>
</gene>
<dbReference type="OMA" id="MICEPNT"/>
<evidence type="ECO:0000313" key="5">
    <source>
        <dbReference type="Proteomes" id="UP000030689"/>
    </source>
</evidence>
<evidence type="ECO:0000256" key="2">
    <source>
        <dbReference type="SAM" id="SignalP"/>
    </source>
</evidence>
<dbReference type="InterPro" id="IPR032799">
    <property type="entry name" value="TAXi_C"/>
</dbReference>
<dbReference type="Pfam" id="PF14543">
    <property type="entry name" value="TAXi_N"/>
    <property type="match status" value="1"/>
</dbReference>
<dbReference type="Gramene" id="ESQ41920">
    <property type="protein sequence ID" value="ESQ41920"/>
    <property type="gene ID" value="EUTSA_v10013760mg"/>
</dbReference>
<protein>
    <recommendedName>
        <fullName evidence="3">Peptidase A1 domain-containing protein</fullName>
    </recommendedName>
</protein>
<dbReference type="Proteomes" id="UP000030689">
    <property type="component" value="Unassembled WGS sequence"/>
</dbReference>
<dbReference type="Gene3D" id="2.40.70.10">
    <property type="entry name" value="Acid Proteases"/>
    <property type="match status" value="2"/>
</dbReference>
<dbReference type="KEGG" id="eus:EUTSA_v10013760mg"/>
<dbReference type="eggNOG" id="KOG1339">
    <property type="taxonomic scope" value="Eukaryota"/>
</dbReference>
<dbReference type="InterPro" id="IPR032861">
    <property type="entry name" value="TAXi_N"/>
</dbReference>
<evidence type="ECO:0000256" key="1">
    <source>
        <dbReference type="ARBA" id="ARBA00007447"/>
    </source>
</evidence>
<dbReference type="GO" id="GO:0006508">
    <property type="term" value="P:proteolysis"/>
    <property type="evidence" value="ECO:0007669"/>
    <property type="project" value="InterPro"/>
</dbReference>
<dbReference type="GO" id="GO:0004190">
    <property type="term" value="F:aspartic-type endopeptidase activity"/>
    <property type="evidence" value="ECO:0007669"/>
    <property type="project" value="InterPro"/>
</dbReference>
<comment type="similarity">
    <text evidence="1">Belongs to the peptidase A1 family.</text>
</comment>
<sequence length="391" mass="42796">MQGLTRHLVFLSIFAAVTLKLKAQYLLPINKHQPTKQFYTTLNIGSSPKSPINLVLDLETNLSWLNCRKIKSLSTYRRVGCNTSLCNSLPNGHCQENTCYNSQPNPLNRIPLIARLGQDRASFTTTDGNKTSVRNFTFLCAGQKDLRGFSPPAAGVLGLSPGALSFPKQVTSAFNVIPKFALCLPSSSTGPGHLYVGTGPYFNDRLSNIPMTFTPFTITESGKYLISVKAIYVDGFGLSLDRELLVPGAKLSTVVPYTTLQSDVYTALAKSFTLKAEAMGLYKVSTVAPFKDCFDVGATERERKGPNVPVIEIGLPGRIREVRWSFHGANTVVRVLETVVCLAFIDGGKRPNDLMVIGTHQLQDYLVELDFSRTVLAFSDSLLLHNTSCSS</sequence>
<dbReference type="SUPFAM" id="SSF50630">
    <property type="entry name" value="Acid proteases"/>
    <property type="match status" value="1"/>
</dbReference>
<dbReference type="InterPro" id="IPR033121">
    <property type="entry name" value="PEPTIDASE_A1"/>
</dbReference>
<name>V4KVB6_EUTSA</name>